<dbReference type="EMBL" id="VWKB01000063">
    <property type="protein sequence ID" value="KAA4089000.1"/>
    <property type="molecule type" value="Genomic_DNA"/>
</dbReference>
<reference evidence="1 2" key="1">
    <citation type="journal article" date="2019" name="Nat. Med.">
        <title>A library of human gut bacterial isolates paired with longitudinal multiomics data enables mechanistic microbiome research.</title>
        <authorList>
            <person name="Poyet M."/>
            <person name="Groussin M."/>
            <person name="Gibbons S.M."/>
            <person name="Avila-Pacheco J."/>
            <person name="Jiang X."/>
            <person name="Kearney S.M."/>
            <person name="Perrotta A.R."/>
            <person name="Berdy B."/>
            <person name="Zhao S."/>
            <person name="Lieberman T.D."/>
            <person name="Swanson P.K."/>
            <person name="Smith M."/>
            <person name="Roesemann S."/>
            <person name="Alexander J.E."/>
            <person name="Rich S.A."/>
            <person name="Livny J."/>
            <person name="Vlamakis H."/>
            <person name="Clish C."/>
            <person name="Bullock K."/>
            <person name="Deik A."/>
            <person name="Scott J."/>
            <person name="Pierce K.A."/>
            <person name="Xavier R.J."/>
            <person name="Alm E.J."/>
        </authorList>
    </citation>
    <scope>NUCLEOTIDE SEQUENCE [LARGE SCALE GENOMIC DNA]</scope>
    <source>
        <strain evidence="1 2">BIOML-A134</strain>
    </source>
</reference>
<dbReference type="AlphaFoldDB" id="A0A5M5DTN7"/>
<evidence type="ECO:0000313" key="1">
    <source>
        <dbReference type="EMBL" id="KAA4089000.1"/>
    </source>
</evidence>
<dbReference type="Gene3D" id="2.160.20.10">
    <property type="entry name" value="Single-stranded right-handed beta-helix, Pectin lyase-like"/>
    <property type="match status" value="1"/>
</dbReference>
<proteinExistence type="predicted"/>
<sequence length="271" mass="30259">MKNFLIADAVIKDNYTKFCGLTLVPTTTKGGDKWEVSLPTNGEIRNCSILNANSGYGLCQLHGAQSIYFRNIYAKSGVTLRLESGVGGIYAGVFDIQAKNVRNENGRTAVMMNPHTTHNGTVKIDSVWSKSSSACLLIHKGFIDRKHKDDPDATIGSYANDSEINNVHAIFGVDAQVDDKEVYVLEPDAEMYKLYRNNCYGNVKSFDDPSLVPVFITVEDTWQIKVTNATFEGFKENVKAIVTSEDVREREKIKWKIVDSLPNVEVNRYSE</sequence>
<comment type="caution">
    <text evidence="1">The sequence shown here is derived from an EMBL/GenBank/DDBJ whole genome shotgun (WGS) entry which is preliminary data.</text>
</comment>
<name>A0A5M5DTN7_BACOV</name>
<organism evidence="1 2">
    <name type="scientific">Bacteroides ovatus</name>
    <dbReference type="NCBI Taxonomy" id="28116"/>
    <lineage>
        <taxon>Bacteria</taxon>
        <taxon>Pseudomonadati</taxon>
        <taxon>Bacteroidota</taxon>
        <taxon>Bacteroidia</taxon>
        <taxon>Bacteroidales</taxon>
        <taxon>Bacteroidaceae</taxon>
        <taxon>Bacteroides</taxon>
    </lineage>
</organism>
<dbReference type="InterPro" id="IPR012334">
    <property type="entry name" value="Pectin_lyas_fold"/>
</dbReference>
<evidence type="ECO:0000313" key="2">
    <source>
        <dbReference type="Proteomes" id="UP000473905"/>
    </source>
</evidence>
<dbReference type="RefSeq" id="WP_004320105.1">
    <property type="nucleotide sequence ID" value="NZ_JAHYOK010000046.1"/>
</dbReference>
<accession>A0A5M5DTN7</accession>
<dbReference type="Proteomes" id="UP000473905">
    <property type="component" value="Unassembled WGS sequence"/>
</dbReference>
<protein>
    <submittedName>
        <fullName evidence="1">Uncharacterized protein</fullName>
    </submittedName>
</protein>
<keyword evidence="2" id="KW-1185">Reference proteome</keyword>
<gene>
    <name evidence="1" type="ORF">F3D66_28635</name>
</gene>